<organism evidence="2 3">
    <name type="scientific">Acidicapsa dinghuensis</name>
    <dbReference type="NCBI Taxonomy" id="2218256"/>
    <lineage>
        <taxon>Bacteria</taxon>
        <taxon>Pseudomonadati</taxon>
        <taxon>Acidobacteriota</taxon>
        <taxon>Terriglobia</taxon>
        <taxon>Terriglobales</taxon>
        <taxon>Acidobacteriaceae</taxon>
        <taxon>Acidicapsa</taxon>
    </lineage>
</organism>
<dbReference type="Proteomes" id="UP001596091">
    <property type="component" value="Unassembled WGS sequence"/>
</dbReference>
<keyword evidence="3" id="KW-1185">Reference proteome</keyword>
<evidence type="ECO:0000313" key="2">
    <source>
        <dbReference type="EMBL" id="MFC5863318.1"/>
    </source>
</evidence>
<dbReference type="PANTHER" id="PTHR13748">
    <property type="entry name" value="COBW-RELATED"/>
    <property type="match status" value="1"/>
</dbReference>
<comment type="caution">
    <text evidence="2">The sequence shown here is derived from an EMBL/GenBank/DDBJ whole genome shotgun (WGS) entry which is preliminary data.</text>
</comment>
<dbReference type="RefSeq" id="WP_263341416.1">
    <property type="nucleotide sequence ID" value="NZ_JAGSYH010000007.1"/>
</dbReference>
<evidence type="ECO:0000259" key="1">
    <source>
        <dbReference type="Pfam" id="PF02492"/>
    </source>
</evidence>
<dbReference type="PANTHER" id="PTHR13748:SF62">
    <property type="entry name" value="COBW DOMAIN-CONTAINING PROTEIN"/>
    <property type="match status" value="1"/>
</dbReference>
<feature type="domain" description="CobW/HypB/UreG nucleotide-binding" evidence="1">
    <location>
        <begin position="12"/>
        <end position="174"/>
    </location>
</feature>
<protein>
    <submittedName>
        <fullName evidence="2">GTP-binding protein</fullName>
    </submittedName>
</protein>
<gene>
    <name evidence="2" type="ORF">ACFPT7_13525</name>
</gene>
<dbReference type="Pfam" id="PF02492">
    <property type="entry name" value="cobW"/>
    <property type="match status" value="1"/>
</dbReference>
<dbReference type="Gene3D" id="3.40.50.300">
    <property type="entry name" value="P-loop containing nucleotide triphosphate hydrolases"/>
    <property type="match status" value="1"/>
</dbReference>
<evidence type="ECO:0000313" key="3">
    <source>
        <dbReference type="Proteomes" id="UP001596091"/>
    </source>
</evidence>
<proteinExistence type="predicted"/>
<dbReference type="SUPFAM" id="SSF52540">
    <property type="entry name" value="P-loop containing nucleoside triphosphate hydrolases"/>
    <property type="match status" value="1"/>
</dbReference>
<dbReference type="InterPro" id="IPR003495">
    <property type="entry name" value="CobW/HypB/UreG_nucleotide-bd"/>
</dbReference>
<reference evidence="3" key="1">
    <citation type="journal article" date="2019" name="Int. J. Syst. Evol. Microbiol.">
        <title>The Global Catalogue of Microorganisms (GCM) 10K type strain sequencing project: providing services to taxonomists for standard genome sequencing and annotation.</title>
        <authorList>
            <consortium name="The Broad Institute Genomics Platform"/>
            <consortium name="The Broad Institute Genome Sequencing Center for Infectious Disease"/>
            <person name="Wu L."/>
            <person name="Ma J."/>
        </authorList>
    </citation>
    <scope>NUCLEOTIDE SEQUENCE [LARGE SCALE GENOMIC DNA]</scope>
    <source>
        <strain evidence="3">JCM 4087</strain>
    </source>
</reference>
<sequence length="355" mass="38396">MSQHRISIKPWVVLVGGFLGAGKTTLILEAARMLKARNIRCAAILNDQSEELVDTLQAELRGIASREVTGGCFCCRLSDLRSTIADLLNYAPEVIFAEPVGSCTDLVATVLNPLLQEFELCRVAPFTVLVDPKRVEAMQGLDIDSDMQFLWRKQLQEADIVCMTKADIYPSAMQIPGVRTRRISARAGQGIAEWLDEVLSGTLTVGSQSLDIDYERYAQAEAALAWLNLSLKITLPAAASPAMMAGPLLDGIDHALTSANIPIVHLKMIARASTGWIKAALCANGDEPTVDGDLDASPDIHHELLLNLRAAASPEQVRAIIEEQVAVLPGEVSELKLACFSPAAPKPERRIPVLS</sequence>
<dbReference type="InterPro" id="IPR027417">
    <property type="entry name" value="P-loop_NTPase"/>
</dbReference>
<dbReference type="InterPro" id="IPR051316">
    <property type="entry name" value="Zinc-reg_GTPase_activator"/>
</dbReference>
<name>A0ABW1EIV6_9BACT</name>
<dbReference type="EMBL" id="JBHSPH010000004">
    <property type="protein sequence ID" value="MFC5863318.1"/>
    <property type="molecule type" value="Genomic_DNA"/>
</dbReference>
<accession>A0ABW1EIV6</accession>